<dbReference type="PANTHER" id="PTHR15020:SF50">
    <property type="entry name" value="UPF0659 PROTEIN YMR090W"/>
    <property type="match status" value="1"/>
</dbReference>
<dbReference type="SUPFAM" id="SSF51735">
    <property type="entry name" value="NAD(P)-binding Rossmann-fold domains"/>
    <property type="match status" value="1"/>
</dbReference>
<accession>A0ABP4VSA8</accession>
<feature type="domain" description="NAD(P)-binding" evidence="1">
    <location>
        <begin position="7"/>
        <end position="214"/>
    </location>
</feature>
<evidence type="ECO:0000313" key="3">
    <source>
        <dbReference type="Proteomes" id="UP001501138"/>
    </source>
</evidence>
<dbReference type="Pfam" id="PF13460">
    <property type="entry name" value="NAD_binding_10"/>
    <property type="match status" value="1"/>
</dbReference>
<proteinExistence type="predicted"/>
<name>A0ABP4VSA8_9MICO</name>
<dbReference type="EMBL" id="BAAAPM010000008">
    <property type="protein sequence ID" value="GAA1733977.1"/>
    <property type="molecule type" value="Genomic_DNA"/>
</dbReference>
<sequence length="225" mass="23392">MDVLVVGATRGTGLAVTRRLVAEGHTVTAFGRTASAAFAVPVGGPGVVRPVDGDALDPDAVTKAVAGHDAVVVTLGISDNPLAVQWLRRASTAFDVRSRGTAVVIGAMRETGVRRLVAQTTYGLGDSWRHLDLPWKLVFRFVIGRQFADSARQEEAVRASGLDWTIVRPVSLTDADAAAEPEAPAHVTTDDTRRGLKVSRAQLAGAHAGALADPATIGATLSVSA</sequence>
<keyword evidence="3" id="KW-1185">Reference proteome</keyword>
<dbReference type="InterPro" id="IPR016040">
    <property type="entry name" value="NAD(P)-bd_dom"/>
</dbReference>
<evidence type="ECO:0000313" key="2">
    <source>
        <dbReference type="EMBL" id="GAA1733977.1"/>
    </source>
</evidence>
<gene>
    <name evidence="2" type="ORF">GCM10009809_31650</name>
</gene>
<comment type="caution">
    <text evidence="2">The sequence shown here is derived from an EMBL/GenBank/DDBJ whole genome shotgun (WGS) entry which is preliminary data.</text>
</comment>
<protein>
    <recommendedName>
        <fullName evidence="1">NAD(P)-binding domain-containing protein</fullName>
    </recommendedName>
</protein>
<dbReference type="PANTHER" id="PTHR15020">
    <property type="entry name" value="FLAVIN REDUCTASE-RELATED"/>
    <property type="match status" value="1"/>
</dbReference>
<dbReference type="RefSeq" id="WP_344249551.1">
    <property type="nucleotide sequence ID" value="NZ_BAAAPM010000008.1"/>
</dbReference>
<dbReference type="InterPro" id="IPR036291">
    <property type="entry name" value="NAD(P)-bd_dom_sf"/>
</dbReference>
<dbReference type="Gene3D" id="3.40.50.720">
    <property type="entry name" value="NAD(P)-binding Rossmann-like Domain"/>
    <property type="match status" value="1"/>
</dbReference>
<evidence type="ECO:0000259" key="1">
    <source>
        <dbReference type="Pfam" id="PF13460"/>
    </source>
</evidence>
<dbReference type="Proteomes" id="UP001501138">
    <property type="component" value="Unassembled WGS sequence"/>
</dbReference>
<organism evidence="2 3">
    <name type="scientific">Isoptericola hypogeus</name>
    <dbReference type="NCBI Taxonomy" id="300179"/>
    <lineage>
        <taxon>Bacteria</taxon>
        <taxon>Bacillati</taxon>
        <taxon>Actinomycetota</taxon>
        <taxon>Actinomycetes</taxon>
        <taxon>Micrococcales</taxon>
        <taxon>Promicromonosporaceae</taxon>
        <taxon>Isoptericola</taxon>
    </lineage>
</organism>
<reference evidence="3" key="1">
    <citation type="journal article" date="2019" name="Int. J. Syst. Evol. Microbiol.">
        <title>The Global Catalogue of Microorganisms (GCM) 10K type strain sequencing project: providing services to taxonomists for standard genome sequencing and annotation.</title>
        <authorList>
            <consortium name="The Broad Institute Genomics Platform"/>
            <consortium name="The Broad Institute Genome Sequencing Center for Infectious Disease"/>
            <person name="Wu L."/>
            <person name="Ma J."/>
        </authorList>
    </citation>
    <scope>NUCLEOTIDE SEQUENCE [LARGE SCALE GENOMIC DNA]</scope>
    <source>
        <strain evidence="3">JCM 15589</strain>
    </source>
</reference>